<sequence length="526" mass="53663">MTRPTHGAVAAPQAAASEAAIAAYRDGGNAMDAALAAALSLTVVYPNNCALGGDLIALVHRAGRPTVEINASGPSARATDPDAVRARHAEMPVHGTDPITVPGLVAGLHAVWSEGGRRPWADAFAPAVAQAREGVAVPPSLAHALQGDAALLAADPGMREVFLGDDGAVLGPGGALRQPALARSLELLADGGPDALYRGELGASLLAFLRAQGSVLDAEDLAGFAPERGAPLSFALGEDELLTSRPNTQGFLLALLLGALEHVDPALDPLGPQAASLARIAAATLEDRRRHLCDPRFTPVPLDVLLGEDHLREVARRAAAGDAPAGGGEPGPRPRGDTVAIVTADGEGNAVCLIQSLFHAFGSGLMDPATGIICHNRGAYFTLDRGSPNRLEPSKRPAHTLMPSMLLRDGRPVLVLGTMGGSGQAQILAHVHLHLRRGLGLQEALHAPRWVVGGAGAGQPADVVLAEGRVPATARASLATTGLPVTALDDFDAQVGHAQAIRIEPGGTLTPASDPRSEGAALVSGP</sequence>
<dbReference type="Gene3D" id="3.60.20.40">
    <property type="match status" value="1"/>
</dbReference>
<dbReference type="Gene3D" id="1.10.246.130">
    <property type="match status" value="1"/>
</dbReference>
<dbReference type="InterPro" id="IPR029055">
    <property type="entry name" value="Ntn_hydrolases_N"/>
</dbReference>
<dbReference type="OrthoDB" id="9781342at2"/>
<accession>A0A5B8TZI6</accession>
<dbReference type="Pfam" id="PF01019">
    <property type="entry name" value="G_glu_transpept"/>
    <property type="match status" value="1"/>
</dbReference>
<evidence type="ECO:0000313" key="3">
    <source>
        <dbReference type="Proteomes" id="UP000321805"/>
    </source>
</evidence>
<protein>
    <submittedName>
        <fullName evidence="2">Gamma-glutamyltranspeptidase</fullName>
    </submittedName>
</protein>
<dbReference type="PANTHER" id="PTHR43881:SF1">
    <property type="entry name" value="GAMMA-GLUTAMYLTRANSPEPTIDASE (AFU_ORTHOLOGUE AFUA_4G13580)"/>
    <property type="match status" value="1"/>
</dbReference>
<feature type="region of interest" description="Disordered" evidence="1">
    <location>
        <begin position="317"/>
        <end position="336"/>
    </location>
</feature>
<name>A0A5B8TZI6_9ACTN</name>
<dbReference type="RefSeq" id="WP_146915013.1">
    <property type="nucleotide sequence ID" value="NZ_CP042430.1"/>
</dbReference>
<dbReference type="InterPro" id="IPR043138">
    <property type="entry name" value="GGT_lsub"/>
</dbReference>
<dbReference type="SUPFAM" id="SSF56235">
    <property type="entry name" value="N-terminal nucleophile aminohydrolases (Ntn hydrolases)"/>
    <property type="match status" value="1"/>
</dbReference>
<dbReference type="EMBL" id="CP042430">
    <property type="protein sequence ID" value="QEC46137.1"/>
    <property type="molecule type" value="Genomic_DNA"/>
</dbReference>
<evidence type="ECO:0000313" key="2">
    <source>
        <dbReference type="EMBL" id="QEC46137.1"/>
    </source>
</evidence>
<dbReference type="Proteomes" id="UP000321805">
    <property type="component" value="Chromosome"/>
</dbReference>
<keyword evidence="3" id="KW-1185">Reference proteome</keyword>
<feature type="region of interest" description="Disordered" evidence="1">
    <location>
        <begin position="505"/>
        <end position="526"/>
    </location>
</feature>
<dbReference type="InterPro" id="IPR043137">
    <property type="entry name" value="GGT_ssub_C"/>
</dbReference>
<organism evidence="2 3">
    <name type="scientific">Baekduia soli</name>
    <dbReference type="NCBI Taxonomy" id="496014"/>
    <lineage>
        <taxon>Bacteria</taxon>
        <taxon>Bacillati</taxon>
        <taxon>Actinomycetota</taxon>
        <taxon>Thermoleophilia</taxon>
        <taxon>Solirubrobacterales</taxon>
        <taxon>Baekduiaceae</taxon>
        <taxon>Baekduia</taxon>
    </lineage>
</organism>
<evidence type="ECO:0000256" key="1">
    <source>
        <dbReference type="SAM" id="MobiDB-lite"/>
    </source>
</evidence>
<dbReference type="PRINTS" id="PR01210">
    <property type="entry name" value="GGTRANSPTASE"/>
</dbReference>
<dbReference type="KEGG" id="bsol:FSW04_00190"/>
<dbReference type="AlphaFoldDB" id="A0A5B8TZI6"/>
<proteinExistence type="predicted"/>
<dbReference type="PANTHER" id="PTHR43881">
    <property type="entry name" value="GAMMA-GLUTAMYLTRANSPEPTIDASE (AFU_ORTHOLOGUE AFUA_4G13580)"/>
    <property type="match status" value="1"/>
</dbReference>
<dbReference type="InterPro" id="IPR052896">
    <property type="entry name" value="GGT-like_enzyme"/>
</dbReference>
<reference evidence="2 3" key="1">
    <citation type="journal article" date="2018" name="J. Microbiol.">
        <title>Baekduia soli gen. nov., sp. nov., a novel bacterium isolated from the soil of Baekdu Mountain and proposal of a novel family name, Baekduiaceae fam. nov.</title>
        <authorList>
            <person name="An D.S."/>
            <person name="Siddiqi M.Z."/>
            <person name="Kim K.H."/>
            <person name="Yu H.S."/>
            <person name="Im W.T."/>
        </authorList>
    </citation>
    <scope>NUCLEOTIDE SEQUENCE [LARGE SCALE GENOMIC DNA]</scope>
    <source>
        <strain evidence="2 3">BR7-21</strain>
    </source>
</reference>
<gene>
    <name evidence="2" type="ORF">FSW04_00190</name>
</gene>